<dbReference type="EMBL" id="LNQB01000097">
    <property type="protein sequence ID" value="OAP37010.1"/>
    <property type="molecule type" value="Genomic_DNA"/>
</dbReference>
<keyword evidence="2" id="KW-1185">Reference proteome</keyword>
<name>A0A178XP18_SINSA</name>
<evidence type="ECO:0000313" key="2">
    <source>
        <dbReference type="Proteomes" id="UP000078507"/>
    </source>
</evidence>
<dbReference type="RefSeq" id="WP_066878557.1">
    <property type="nucleotide sequence ID" value="NZ_LNQB01000097.1"/>
</dbReference>
<sequence length="124" mass="13744">MLSDVQPEKPEFVGSQFIDVVAAVENRGIQDAGDRGAGQAGAAFRRVHHLTLAGKFMFVLGWRKLGLEQRLGTRLVTYADFLVILCRRGNAEAVLHHLRTIVGKLKLTENKHASERCRKGSSTF</sequence>
<comment type="caution">
    <text evidence="1">The sequence shown here is derived from an EMBL/GenBank/DDBJ whole genome shotgun (WGS) entry which is preliminary data.</text>
</comment>
<dbReference type="Proteomes" id="UP000078507">
    <property type="component" value="Unassembled WGS sequence"/>
</dbReference>
<dbReference type="OrthoDB" id="9793236at2"/>
<proteinExistence type="predicted"/>
<accession>A0A178XP18</accession>
<organism evidence="1 2">
    <name type="scientific">Sinorhizobium saheli</name>
    <dbReference type="NCBI Taxonomy" id="36856"/>
    <lineage>
        <taxon>Bacteria</taxon>
        <taxon>Pseudomonadati</taxon>
        <taxon>Pseudomonadota</taxon>
        <taxon>Alphaproteobacteria</taxon>
        <taxon>Hyphomicrobiales</taxon>
        <taxon>Rhizobiaceae</taxon>
        <taxon>Sinorhizobium/Ensifer group</taxon>
        <taxon>Sinorhizobium</taxon>
    </lineage>
</organism>
<evidence type="ECO:0000313" key="1">
    <source>
        <dbReference type="EMBL" id="OAP37010.1"/>
    </source>
</evidence>
<reference evidence="1 2" key="1">
    <citation type="submission" date="2015-11" db="EMBL/GenBank/DDBJ databases">
        <title>Ensifer anhuiense sp. nov., an effective nitrogen fixation bacterium with Glycine soja.</title>
        <authorList>
            <person name="Yan H."/>
            <person name="Chen W."/>
        </authorList>
    </citation>
    <scope>NUCLEOTIDE SEQUENCE [LARGE SCALE GENOMIC DNA]</scope>
    <source>
        <strain evidence="1 2">LMG 7837</strain>
    </source>
</reference>
<dbReference type="STRING" id="36856.ATB98_21885"/>
<protein>
    <submittedName>
        <fullName evidence="1">Uncharacterized protein</fullName>
    </submittedName>
</protein>
<dbReference type="AlphaFoldDB" id="A0A178XP18"/>
<gene>
    <name evidence="1" type="ORF">ATB98_21885</name>
</gene>